<accession>A0AAD7LBQ3</accession>
<keyword evidence="2" id="KW-1185">Reference proteome</keyword>
<dbReference type="Proteomes" id="UP001163823">
    <property type="component" value="Chromosome 9"/>
</dbReference>
<gene>
    <name evidence="1" type="ORF">O6P43_021782</name>
</gene>
<comment type="caution">
    <text evidence="1">The sequence shown here is derived from an EMBL/GenBank/DDBJ whole genome shotgun (WGS) entry which is preliminary data.</text>
</comment>
<organism evidence="1 2">
    <name type="scientific">Quillaja saponaria</name>
    <name type="common">Soap bark tree</name>
    <dbReference type="NCBI Taxonomy" id="32244"/>
    <lineage>
        <taxon>Eukaryota</taxon>
        <taxon>Viridiplantae</taxon>
        <taxon>Streptophyta</taxon>
        <taxon>Embryophyta</taxon>
        <taxon>Tracheophyta</taxon>
        <taxon>Spermatophyta</taxon>
        <taxon>Magnoliopsida</taxon>
        <taxon>eudicotyledons</taxon>
        <taxon>Gunneridae</taxon>
        <taxon>Pentapetalae</taxon>
        <taxon>rosids</taxon>
        <taxon>fabids</taxon>
        <taxon>Fabales</taxon>
        <taxon>Quillajaceae</taxon>
        <taxon>Quillaja</taxon>
    </lineage>
</organism>
<protein>
    <submittedName>
        <fullName evidence="1">Uncharacterized protein</fullName>
    </submittedName>
</protein>
<proteinExistence type="predicted"/>
<sequence length="85" mass="9924">MASQADHLAKVGLEGFALIDKLYGRPKRSNRFPPTQNLCQYQYHPSPIIQMKQEHLKCNETVERFSTGFVIMDNRNENMYVARNH</sequence>
<dbReference type="EMBL" id="JARAOO010000009">
    <property type="protein sequence ID" value="KAJ7955144.1"/>
    <property type="molecule type" value="Genomic_DNA"/>
</dbReference>
<reference evidence="1" key="1">
    <citation type="journal article" date="2023" name="Science">
        <title>Elucidation of the pathway for biosynthesis of saponin adjuvants from the soapbark tree.</title>
        <authorList>
            <person name="Reed J."/>
            <person name="Orme A."/>
            <person name="El-Demerdash A."/>
            <person name="Owen C."/>
            <person name="Martin L.B.B."/>
            <person name="Misra R.C."/>
            <person name="Kikuchi S."/>
            <person name="Rejzek M."/>
            <person name="Martin A.C."/>
            <person name="Harkess A."/>
            <person name="Leebens-Mack J."/>
            <person name="Louveau T."/>
            <person name="Stephenson M.J."/>
            <person name="Osbourn A."/>
        </authorList>
    </citation>
    <scope>NUCLEOTIDE SEQUENCE</scope>
    <source>
        <strain evidence="1">S10</strain>
    </source>
</reference>
<evidence type="ECO:0000313" key="1">
    <source>
        <dbReference type="EMBL" id="KAJ7955144.1"/>
    </source>
</evidence>
<dbReference type="AlphaFoldDB" id="A0AAD7LBQ3"/>
<dbReference type="KEGG" id="qsa:O6P43_021782"/>
<evidence type="ECO:0000313" key="2">
    <source>
        <dbReference type="Proteomes" id="UP001163823"/>
    </source>
</evidence>
<name>A0AAD7LBQ3_QUISA</name>
<dbReference type="PANTHER" id="PTHR33484">
    <property type="entry name" value="BNAC07G33360D PROTEIN"/>
    <property type="match status" value="1"/>
</dbReference>